<dbReference type="InterPro" id="IPR004408">
    <property type="entry name" value="Biotin_CoA_COase_ligase"/>
</dbReference>
<proteinExistence type="predicted"/>
<sequence length="252" mass="28142">MLSDLSECKKNYNFRYEFFDTIVSTNDECMKRALSGDLGNLWIIASRQTSGRGRGGKKWVSDKGNLYASLLLIDSISKDSLTLLSFAVAVAMHSIIASILPAGVDVKIKWPNDLLVFQRKIAGILIETLDLKSGLQAIVIGIGLNLEYCPKDTPYPVTSLRKEGGCVDLQSILPIFFQEIAKILAIWKKDTGREEIMKLWRCFAYGIGDPITIKLPQFSISGHFVGVDDFGYLLLEEKKGCFRKIFTGDIFI</sequence>
<comment type="caution">
    <text evidence="8">The sequence shown here is derived from an EMBL/GenBank/DDBJ whole genome shotgun (WGS) entry which is preliminary data.</text>
</comment>
<keyword evidence="3" id="KW-0067">ATP-binding</keyword>
<keyword evidence="2" id="KW-0547">Nucleotide-binding</keyword>
<name>A0A094Z041_9HYPH</name>
<dbReference type="PANTHER" id="PTHR12835">
    <property type="entry name" value="BIOTIN PROTEIN LIGASE"/>
    <property type="match status" value="1"/>
</dbReference>
<keyword evidence="9" id="KW-1185">Reference proteome</keyword>
<dbReference type="CDD" id="cd16442">
    <property type="entry name" value="BPL"/>
    <property type="match status" value="1"/>
</dbReference>
<dbReference type="Gene3D" id="3.30.930.10">
    <property type="entry name" value="Bira Bifunctional Protein, Domain 2"/>
    <property type="match status" value="1"/>
</dbReference>
<evidence type="ECO:0000256" key="5">
    <source>
        <dbReference type="ARBA" id="ARBA00024227"/>
    </source>
</evidence>
<dbReference type="InterPro" id="IPR008988">
    <property type="entry name" value="Transcriptional_repressor_C"/>
</dbReference>
<protein>
    <recommendedName>
        <fullName evidence="5">biotin--[biotin carboxyl-carrier protein] ligase</fullName>
        <ecNumber evidence="5">6.3.4.15</ecNumber>
    </recommendedName>
</protein>
<keyword evidence="4" id="KW-0092">Biotin</keyword>
<dbReference type="RefSeq" id="WP_034441846.1">
    <property type="nucleotide sequence ID" value="NZ_JMTK01000005.1"/>
</dbReference>
<comment type="catalytic activity">
    <reaction evidence="6">
        <text>biotin + L-lysyl-[protein] + ATP = N(6)-biotinyl-L-lysyl-[protein] + AMP + diphosphate + H(+)</text>
        <dbReference type="Rhea" id="RHEA:11756"/>
        <dbReference type="Rhea" id="RHEA-COMP:9752"/>
        <dbReference type="Rhea" id="RHEA-COMP:10505"/>
        <dbReference type="ChEBI" id="CHEBI:15378"/>
        <dbReference type="ChEBI" id="CHEBI:29969"/>
        <dbReference type="ChEBI" id="CHEBI:30616"/>
        <dbReference type="ChEBI" id="CHEBI:33019"/>
        <dbReference type="ChEBI" id="CHEBI:57586"/>
        <dbReference type="ChEBI" id="CHEBI:83144"/>
        <dbReference type="ChEBI" id="CHEBI:456215"/>
        <dbReference type="EC" id="6.3.4.15"/>
    </reaction>
</comment>
<feature type="domain" description="BPL/LPL catalytic" evidence="7">
    <location>
        <begin position="7"/>
        <end position="188"/>
    </location>
</feature>
<dbReference type="SUPFAM" id="SSF50037">
    <property type="entry name" value="C-terminal domain of transcriptional repressors"/>
    <property type="match status" value="1"/>
</dbReference>
<dbReference type="InterPro" id="IPR004143">
    <property type="entry name" value="BPL_LPL_catalytic"/>
</dbReference>
<dbReference type="EMBL" id="JMTK01000005">
    <property type="protein sequence ID" value="KJZ81330.1"/>
    <property type="molecule type" value="Genomic_DNA"/>
</dbReference>
<dbReference type="Pfam" id="PF02237">
    <property type="entry name" value="BPL_C"/>
    <property type="match status" value="1"/>
</dbReference>
<dbReference type="EC" id="6.3.4.15" evidence="5"/>
<dbReference type="GO" id="GO:0004077">
    <property type="term" value="F:biotin--[biotin carboxyl-carrier protein] ligase activity"/>
    <property type="evidence" value="ECO:0007669"/>
    <property type="project" value="UniProtKB-EC"/>
</dbReference>
<dbReference type="InterPro" id="IPR045864">
    <property type="entry name" value="aa-tRNA-synth_II/BPL/LPL"/>
</dbReference>
<dbReference type="GO" id="GO:0005524">
    <property type="term" value="F:ATP binding"/>
    <property type="evidence" value="ECO:0007669"/>
    <property type="project" value="UniProtKB-KW"/>
</dbReference>
<accession>A0A094Z041</accession>
<dbReference type="PATRIC" id="fig|556287.8.peg.1216"/>
<gene>
    <name evidence="8" type="ORF">DJ66_1220</name>
</gene>
<dbReference type="GO" id="GO:0005737">
    <property type="term" value="C:cytoplasm"/>
    <property type="evidence" value="ECO:0007669"/>
    <property type="project" value="TreeGrafter"/>
</dbReference>
<evidence type="ECO:0000256" key="4">
    <source>
        <dbReference type="ARBA" id="ARBA00023267"/>
    </source>
</evidence>
<dbReference type="PANTHER" id="PTHR12835:SF5">
    <property type="entry name" value="BIOTIN--PROTEIN LIGASE"/>
    <property type="match status" value="1"/>
</dbReference>
<evidence type="ECO:0000259" key="7">
    <source>
        <dbReference type="PROSITE" id="PS51733"/>
    </source>
</evidence>
<evidence type="ECO:0000256" key="6">
    <source>
        <dbReference type="ARBA" id="ARBA00047846"/>
    </source>
</evidence>
<keyword evidence="1 8" id="KW-0436">Ligase</keyword>
<dbReference type="Proteomes" id="UP000033731">
    <property type="component" value="Unassembled WGS sequence"/>
</dbReference>
<evidence type="ECO:0000313" key="8">
    <source>
        <dbReference type="EMBL" id="KJZ81330.1"/>
    </source>
</evidence>
<dbReference type="Pfam" id="PF03099">
    <property type="entry name" value="BPL_LplA_LipB"/>
    <property type="match status" value="1"/>
</dbReference>
<dbReference type="InterPro" id="IPR003142">
    <property type="entry name" value="BPL_C"/>
</dbReference>
<dbReference type="NCBIfam" id="TIGR00121">
    <property type="entry name" value="birA_ligase"/>
    <property type="match status" value="1"/>
</dbReference>
<dbReference type="AlphaFoldDB" id="A0A094Z041"/>
<evidence type="ECO:0000256" key="3">
    <source>
        <dbReference type="ARBA" id="ARBA00022840"/>
    </source>
</evidence>
<dbReference type="SUPFAM" id="SSF55681">
    <property type="entry name" value="Class II aaRS and biotin synthetases"/>
    <property type="match status" value="1"/>
</dbReference>
<evidence type="ECO:0000256" key="1">
    <source>
        <dbReference type="ARBA" id="ARBA00022598"/>
    </source>
</evidence>
<dbReference type="PROSITE" id="PS51733">
    <property type="entry name" value="BPL_LPL_CATALYTIC"/>
    <property type="match status" value="1"/>
</dbReference>
<evidence type="ECO:0000256" key="2">
    <source>
        <dbReference type="ARBA" id="ARBA00022741"/>
    </source>
</evidence>
<dbReference type="Gene3D" id="2.30.30.100">
    <property type="match status" value="1"/>
</dbReference>
<reference evidence="8 9" key="1">
    <citation type="journal article" date="2015" name="Phytopathology">
        <title>Genomes of Candidatus Liberibacter solanacearum haplotype A from New Zealand and the USA suggest significant genome plasticity in the species.</title>
        <authorList>
            <person name="Thompson S.M."/>
            <person name="Johnson C.P."/>
            <person name="Lu A.Y."/>
            <person name="Frampton R.A."/>
            <person name="Sullivan K.L."/>
            <person name="Fiers M.W."/>
            <person name="Crowhurst R.N."/>
            <person name="Pitman A.R."/>
            <person name="Scott I."/>
            <person name="Gudmestad N.C."/>
            <person name="Smith G.R."/>
        </authorList>
    </citation>
    <scope>NUCLEOTIDE SEQUENCE [LARGE SCALE GENOMIC DNA]</scope>
    <source>
        <strain evidence="8 9">LsoNZ1</strain>
    </source>
</reference>
<organism evidence="8 9">
    <name type="scientific">Candidatus Liberibacter solanacearum</name>
    <dbReference type="NCBI Taxonomy" id="556287"/>
    <lineage>
        <taxon>Bacteria</taxon>
        <taxon>Pseudomonadati</taxon>
        <taxon>Pseudomonadota</taxon>
        <taxon>Alphaproteobacteria</taxon>
        <taxon>Hyphomicrobiales</taxon>
        <taxon>Rhizobiaceae</taxon>
        <taxon>Liberibacter</taxon>
    </lineage>
</organism>
<evidence type="ECO:0000313" key="9">
    <source>
        <dbReference type="Proteomes" id="UP000033731"/>
    </source>
</evidence>